<evidence type="ECO:0000259" key="2">
    <source>
        <dbReference type="Pfam" id="PF03819"/>
    </source>
</evidence>
<dbReference type="FunFam" id="1.10.287.1080:FF:000001">
    <property type="entry name" value="Nucleoside triphosphate pyrophosphohydrolase"/>
    <property type="match status" value="1"/>
</dbReference>
<dbReference type="GO" id="GO:0006950">
    <property type="term" value="P:response to stress"/>
    <property type="evidence" value="ECO:0007669"/>
    <property type="project" value="UniProtKB-ARBA"/>
</dbReference>
<protein>
    <submittedName>
        <fullName evidence="3">XTP/dITP diphosphohydrolase</fullName>
    </submittedName>
</protein>
<sequence>MAAEPDPPAGGERPGAGEVPGARLLDLVATMDRLRRECPWTAGKTHRTLARFLIEEAYETLDAIEGGDPDELREELGDVLLQVVFHARIAAERPGGFTIDDVAAALNDKLVRRHPHVFAGAEVGGLEDIRANWNRIKAEERAAKRLAAPDGGAEPSVLAGVPFGQPAAQLSAELAKRAEAAGVPPEVMADDGEPGGRLFAAVLAERGRGGDPETDLRAAARRFDRRVRAAEAKARAEGLDPRSLSPEQWRAYWD</sequence>
<keyword evidence="3" id="KW-0378">Hydrolase</keyword>
<feature type="region of interest" description="Disordered" evidence="1">
    <location>
        <begin position="232"/>
        <end position="254"/>
    </location>
</feature>
<dbReference type="Gene3D" id="1.10.287.1080">
    <property type="entry name" value="MazG-like"/>
    <property type="match status" value="2"/>
</dbReference>
<dbReference type="GO" id="GO:0006203">
    <property type="term" value="P:dGTP catabolic process"/>
    <property type="evidence" value="ECO:0007669"/>
    <property type="project" value="TreeGrafter"/>
</dbReference>
<dbReference type="PANTHER" id="PTHR30522:SF0">
    <property type="entry name" value="NUCLEOSIDE TRIPHOSPHATE PYROPHOSPHOHYDROLASE"/>
    <property type="match status" value="1"/>
</dbReference>
<dbReference type="GO" id="GO:0046061">
    <property type="term" value="P:dATP catabolic process"/>
    <property type="evidence" value="ECO:0007669"/>
    <property type="project" value="TreeGrafter"/>
</dbReference>
<dbReference type="AlphaFoldDB" id="A0A2T0QD24"/>
<organism evidence="3 4">
    <name type="scientific">Allonocardiopsis opalescens</name>
    <dbReference type="NCBI Taxonomy" id="1144618"/>
    <lineage>
        <taxon>Bacteria</taxon>
        <taxon>Bacillati</taxon>
        <taxon>Actinomycetota</taxon>
        <taxon>Actinomycetes</taxon>
        <taxon>Streptosporangiales</taxon>
        <taxon>Allonocardiopsis</taxon>
    </lineage>
</organism>
<name>A0A2T0QD24_9ACTN</name>
<dbReference type="CDD" id="cd11528">
    <property type="entry name" value="NTP-PPase_MazG_Nterm"/>
    <property type="match status" value="1"/>
</dbReference>
<dbReference type="InterPro" id="IPR011551">
    <property type="entry name" value="NTP_PyrPHydrolase_MazG"/>
</dbReference>
<reference evidence="3 4" key="1">
    <citation type="submission" date="2018-03" db="EMBL/GenBank/DDBJ databases">
        <title>Genomic Encyclopedia of Archaeal and Bacterial Type Strains, Phase II (KMG-II): from individual species to whole genera.</title>
        <authorList>
            <person name="Goeker M."/>
        </authorList>
    </citation>
    <scope>NUCLEOTIDE SEQUENCE [LARGE SCALE GENOMIC DNA]</scope>
    <source>
        <strain evidence="3 4">DSM 45601</strain>
    </source>
</reference>
<dbReference type="RefSeq" id="WP_106238295.1">
    <property type="nucleotide sequence ID" value="NZ_PVZC01000001.1"/>
</dbReference>
<dbReference type="OrthoDB" id="9808939at2"/>
<dbReference type="SUPFAM" id="SSF101386">
    <property type="entry name" value="all-alpha NTP pyrophosphatases"/>
    <property type="match status" value="1"/>
</dbReference>
<proteinExistence type="predicted"/>
<dbReference type="GO" id="GO:0046047">
    <property type="term" value="P:TTP catabolic process"/>
    <property type="evidence" value="ECO:0007669"/>
    <property type="project" value="TreeGrafter"/>
</dbReference>
<dbReference type="Pfam" id="PF03819">
    <property type="entry name" value="MazG"/>
    <property type="match status" value="1"/>
</dbReference>
<evidence type="ECO:0000256" key="1">
    <source>
        <dbReference type="SAM" id="MobiDB-lite"/>
    </source>
</evidence>
<evidence type="ECO:0000313" key="3">
    <source>
        <dbReference type="EMBL" id="PRY01856.1"/>
    </source>
</evidence>
<dbReference type="EMBL" id="PVZC01000001">
    <property type="protein sequence ID" value="PRY01856.1"/>
    <property type="molecule type" value="Genomic_DNA"/>
</dbReference>
<dbReference type="Proteomes" id="UP000237846">
    <property type="component" value="Unassembled WGS sequence"/>
</dbReference>
<keyword evidence="4" id="KW-1185">Reference proteome</keyword>
<dbReference type="InterPro" id="IPR048015">
    <property type="entry name" value="NTP-PPase_MazG-like_N"/>
</dbReference>
<dbReference type="GO" id="GO:0046052">
    <property type="term" value="P:UTP catabolic process"/>
    <property type="evidence" value="ECO:0007669"/>
    <property type="project" value="TreeGrafter"/>
</dbReference>
<dbReference type="PANTHER" id="PTHR30522">
    <property type="entry name" value="NUCLEOSIDE TRIPHOSPHATE PYROPHOSPHOHYDROLASE"/>
    <property type="match status" value="1"/>
</dbReference>
<accession>A0A2T0QD24</accession>
<dbReference type="GO" id="GO:0047429">
    <property type="term" value="F:nucleoside triphosphate diphosphatase activity"/>
    <property type="evidence" value="ECO:0007669"/>
    <property type="project" value="TreeGrafter"/>
</dbReference>
<feature type="domain" description="NTP pyrophosphohydrolase MazG-like" evidence="2">
    <location>
        <begin position="45"/>
        <end position="118"/>
    </location>
</feature>
<dbReference type="GO" id="GO:0046076">
    <property type="term" value="P:dTTP catabolic process"/>
    <property type="evidence" value="ECO:0007669"/>
    <property type="project" value="TreeGrafter"/>
</dbReference>
<evidence type="ECO:0000313" key="4">
    <source>
        <dbReference type="Proteomes" id="UP000237846"/>
    </source>
</evidence>
<dbReference type="GO" id="GO:0046081">
    <property type="term" value="P:dUTP catabolic process"/>
    <property type="evidence" value="ECO:0007669"/>
    <property type="project" value="TreeGrafter"/>
</dbReference>
<dbReference type="InterPro" id="IPR004518">
    <property type="entry name" value="MazG-like_dom"/>
</dbReference>
<comment type="caution">
    <text evidence="3">The sequence shown here is derived from an EMBL/GenBank/DDBJ whole genome shotgun (WGS) entry which is preliminary data.</text>
</comment>
<gene>
    <name evidence="3" type="ORF">CLV72_101453</name>
</gene>